<dbReference type="Proteomes" id="UP001140087">
    <property type="component" value="Unassembled WGS sequence"/>
</dbReference>
<name>A0ACC1LDZ1_9FUNG</name>
<reference evidence="1" key="1">
    <citation type="submission" date="2022-07" db="EMBL/GenBank/DDBJ databases">
        <title>Phylogenomic reconstructions and comparative analyses of Kickxellomycotina fungi.</title>
        <authorList>
            <person name="Reynolds N.K."/>
            <person name="Stajich J.E."/>
            <person name="Barry K."/>
            <person name="Grigoriev I.V."/>
            <person name="Crous P."/>
            <person name="Smith M.E."/>
        </authorList>
    </citation>
    <scope>NUCLEOTIDE SEQUENCE</scope>
    <source>
        <strain evidence="1">BCRC 34780</strain>
    </source>
</reference>
<keyword evidence="2" id="KW-1185">Reference proteome</keyword>
<protein>
    <submittedName>
        <fullName evidence="1">Uncharacterized protein</fullName>
    </submittedName>
</protein>
<proteinExistence type="predicted"/>
<feature type="non-terminal residue" evidence="1">
    <location>
        <position position="156"/>
    </location>
</feature>
<comment type="caution">
    <text evidence="1">The sequence shown here is derived from an EMBL/GenBank/DDBJ whole genome shotgun (WGS) entry which is preliminary data.</text>
</comment>
<gene>
    <name evidence="1" type="ORF">H4R21_000834</name>
</gene>
<dbReference type="EMBL" id="JANBUN010000135">
    <property type="protein sequence ID" value="KAJ2806513.1"/>
    <property type="molecule type" value="Genomic_DNA"/>
</dbReference>
<evidence type="ECO:0000313" key="2">
    <source>
        <dbReference type="Proteomes" id="UP001140087"/>
    </source>
</evidence>
<accession>A0ACC1LDZ1</accession>
<evidence type="ECO:0000313" key="1">
    <source>
        <dbReference type="EMBL" id="KAJ2806513.1"/>
    </source>
</evidence>
<sequence>MTTLAKGELSQLLVGGGKKTGASIDSALDSLFANAPPAAAAKQPAARPAPFAIVEKGQDDMDIDTDAEDAAPKKPKRAKKAKGEPAAPEQSAAARQDSSTEAKVKRARRAAEGSDGESDDDGEEAAAKPKEKALLGRMPQDPAVLKRTLFVGNLTV</sequence>
<organism evidence="1 2">
    <name type="scientific">Coemansia helicoidea</name>
    <dbReference type="NCBI Taxonomy" id="1286919"/>
    <lineage>
        <taxon>Eukaryota</taxon>
        <taxon>Fungi</taxon>
        <taxon>Fungi incertae sedis</taxon>
        <taxon>Zoopagomycota</taxon>
        <taxon>Kickxellomycotina</taxon>
        <taxon>Kickxellomycetes</taxon>
        <taxon>Kickxellales</taxon>
        <taxon>Kickxellaceae</taxon>
        <taxon>Coemansia</taxon>
    </lineage>
</organism>